<dbReference type="Proteomes" id="UP000029014">
    <property type="component" value="Unassembled WGS sequence"/>
</dbReference>
<organism evidence="2 3">
    <name type="scientific">Bifidobacterium minimum</name>
    <dbReference type="NCBI Taxonomy" id="1693"/>
    <lineage>
        <taxon>Bacteria</taxon>
        <taxon>Bacillati</taxon>
        <taxon>Actinomycetota</taxon>
        <taxon>Actinomycetes</taxon>
        <taxon>Bifidobacteriales</taxon>
        <taxon>Bifidobacteriaceae</taxon>
        <taxon>Bifidobacterium</taxon>
    </lineage>
</organism>
<dbReference type="AlphaFoldDB" id="A0A087BQH7"/>
<proteinExistence type="predicted"/>
<sequence>MKLGGVASEALLAEEPDADPLLDRWRPGSEEGMKLGGVPSCAMPVLSARGLPVTTYDSTQIYTAWRVKGASTG</sequence>
<reference evidence="2 3" key="1">
    <citation type="submission" date="2014-03" db="EMBL/GenBank/DDBJ databases">
        <title>Genomics of Bifidobacteria.</title>
        <authorList>
            <person name="Ventura M."/>
            <person name="Milani C."/>
            <person name="Lugli G.A."/>
        </authorList>
    </citation>
    <scope>NUCLEOTIDE SEQUENCE [LARGE SCALE GENOMIC DNA]</scope>
    <source>
        <strain evidence="2 3">LMG 11592</strain>
    </source>
</reference>
<keyword evidence="3" id="KW-1185">Reference proteome</keyword>
<protein>
    <submittedName>
        <fullName evidence="2">Uncharacterized protein</fullName>
    </submittedName>
</protein>
<evidence type="ECO:0000256" key="1">
    <source>
        <dbReference type="SAM" id="MobiDB-lite"/>
    </source>
</evidence>
<dbReference type="STRING" id="1693.BMIN_1372"/>
<evidence type="ECO:0000313" key="2">
    <source>
        <dbReference type="EMBL" id="KFI73277.1"/>
    </source>
</evidence>
<dbReference type="EMBL" id="JGZD01000007">
    <property type="protein sequence ID" value="KFI73277.1"/>
    <property type="molecule type" value="Genomic_DNA"/>
</dbReference>
<comment type="caution">
    <text evidence="2">The sequence shown here is derived from an EMBL/GenBank/DDBJ whole genome shotgun (WGS) entry which is preliminary data.</text>
</comment>
<feature type="region of interest" description="Disordered" evidence="1">
    <location>
        <begin position="1"/>
        <end position="23"/>
    </location>
</feature>
<gene>
    <name evidence="2" type="ORF">BMIN_1372</name>
</gene>
<evidence type="ECO:0000313" key="3">
    <source>
        <dbReference type="Proteomes" id="UP000029014"/>
    </source>
</evidence>
<name>A0A087BQH7_9BIFI</name>
<accession>A0A087BQH7</accession>